<feature type="transmembrane region" description="Helical" evidence="1">
    <location>
        <begin position="66"/>
        <end position="90"/>
    </location>
</feature>
<keyword evidence="1" id="KW-0812">Transmembrane</keyword>
<proteinExistence type="predicted"/>
<feature type="transmembrane region" description="Helical" evidence="1">
    <location>
        <begin position="313"/>
        <end position="334"/>
    </location>
</feature>
<keyword evidence="3" id="KW-1185">Reference proteome</keyword>
<keyword evidence="1" id="KW-1133">Transmembrane helix</keyword>
<feature type="transmembrane region" description="Helical" evidence="1">
    <location>
        <begin position="159"/>
        <end position="179"/>
    </location>
</feature>
<dbReference type="RefSeq" id="WP_344238276.1">
    <property type="nucleotide sequence ID" value="NZ_BAAAHH010000004.1"/>
</dbReference>
<reference evidence="2 3" key="1">
    <citation type="journal article" date="2019" name="Int. J. Syst. Evol. Microbiol.">
        <title>The Global Catalogue of Microorganisms (GCM) 10K type strain sequencing project: providing services to taxonomists for standard genome sequencing and annotation.</title>
        <authorList>
            <consortium name="The Broad Institute Genomics Platform"/>
            <consortium name="The Broad Institute Genome Sequencing Center for Infectious Disease"/>
            <person name="Wu L."/>
            <person name="Ma J."/>
        </authorList>
    </citation>
    <scope>NUCLEOTIDE SEQUENCE [LARGE SCALE GENOMIC DNA]</scope>
    <source>
        <strain evidence="2 3">JCM 10696</strain>
    </source>
</reference>
<keyword evidence="1" id="KW-0472">Membrane</keyword>
<dbReference type="EMBL" id="BAAAHH010000004">
    <property type="protein sequence ID" value="GAA0943554.1"/>
    <property type="molecule type" value="Genomic_DNA"/>
</dbReference>
<evidence type="ECO:0000313" key="3">
    <source>
        <dbReference type="Proteomes" id="UP001500665"/>
    </source>
</evidence>
<evidence type="ECO:0000313" key="2">
    <source>
        <dbReference type="EMBL" id="GAA0943554.1"/>
    </source>
</evidence>
<name>A0ABN1QKV4_9ACTN</name>
<feature type="transmembrane region" description="Helical" evidence="1">
    <location>
        <begin position="12"/>
        <end position="32"/>
    </location>
</feature>
<feature type="transmembrane region" description="Helical" evidence="1">
    <location>
        <begin position="186"/>
        <end position="204"/>
    </location>
</feature>
<feature type="transmembrane region" description="Helical" evidence="1">
    <location>
        <begin position="111"/>
        <end position="139"/>
    </location>
</feature>
<sequence>MIWLSWRQFRFQACVGAVALALGAAYLLYLGMEIRDAHDAALARCGGSGDCGQALGQFQVEYRAPLIFLALGLGLALALIGGFWGAPLVAREFEAGTHRLVWNQSVSRPRWFATRLAFVALAGMIMAGAAGMLLTWAAAPVDEVAGDRFGTITFGARHLAPAAYAVFAVVFGTVVGLLIRRTLPAMAITMAGLIAFQFFVPNVVRPHLMTPERTTLAMTTEAVNQARNLGNISGGAVIGGITLPDHPDAWISRTSPLLTADGSPLAEDVFGACLDDPPKTGTGGTFGDTAACLGRLDLHLEIDYHPAARYWTFQWLEAGFCLLLSALLAAFGLWRLRRGTD</sequence>
<comment type="caution">
    <text evidence="2">The sequence shown here is derived from an EMBL/GenBank/DDBJ whole genome shotgun (WGS) entry which is preliminary data.</text>
</comment>
<gene>
    <name evidence="2" type="ORF">GCM10009550_15630</name>
</gene>
<accession>A0ABN1QKV4</accession>
<evidence type="ECO:0000256" key="1">
    <source>
        <dbReference type="SAM" id="Phobius"/>
    </source>
</evidence>
<dbReference type="Proteomes" id="UP001500665">
    <property type="component" value="Unassembled WGS sequence"/>
</dbReference>
<organism evidence="2 3">
    <name type="scientific">Actinocorallia libanotica</name>
    <dbReference type="NCBI Taxonomy" id="46162"/>
    <lineage>
        <taxon>Bacteria</taxon>
        <taxon>Bacillati</taxon>
        <taxon>Actinomycetota</taxon>
        <taxon>Actinomycetes</taxon>
        <taxon>Streptosporangiales</taxon>
        <taxon>Thermomonosporaceae</taxon>
        <taxon>Actinocorallia</taxon>
    </lineage>
</organism>
<protein>
    <submittedName>
        <fullName evidence="2">Transporter</fullName>
    </submittedName>
</protein>